<evidence type="ECO:0000256" key="4">
    <source>
        <dbReference type="ARBA" id="ARBA00022692"/>
    </source>
</evidence>
<dbReference type="EMBL" id="UINC01010384">
    <property type="protein sequence ID" value="SVA46200.1"/>
    <property type="molecule type" value="Genomic_DNA"/>
</dbReference>
<protein>
    <submittedName>
        <fullName evidence="11">Uncharacterized protein</fullName>
    </submittedName>
</protein>
<accession>A0A381W103</accession>
<dbReference type="InterPro" id="IPR003811">
    <property type="entry name" value="G3P_acylTferase_PlsY"/>
</dbReference>
<keyword evidence="4 10" id="KW-0812">Transmembrane</keyword>
<name>A0A381W103_9ZZZZ</name>
<dbReference type="PANTHER" id="PTHR30309">
    <property type="entry name" value="INNER MEMBRANE PROTEIN YGIH"/>
    <property type="match status" value="1"/>
</dbReference>
<evidence type="ECO:0000313" key="11">
    <source>
        <dbReference type="EMBL" id="SVA46200.1"/>
    </source>
</evidence>
<dbReference type="HAMAP" id="MF_01043">
    <property type="entry name" value="PlsY"/>
    <property type="match status" value="1"/>
</dbReference>
<dbReference type="PANTHER" id="PTHR30309:SF0">
    <property type="entry name" value="GLYCEROL-3-PHOSPHATE ACYLTRANSFERASE-RELATED"/>
    <property type="match status" value="1"/>
</dbReference>
<evidence type="ECO:0000256" key="8">
    <source>
        <dbReference type="ARBA" id="ARBA00023209"/>
    </source>
</evidence>
<feature type="transmembrane region" description="Helical" evidence="10">
    <location>
        <begin position="113"/>
        <end position="137"/>
    </location>
</feature>
<evidence type="ECO:0000256" key="6">
    <source>
        <dbReference type="ARBA" id="ARBA00023098"/>
    </source>
</evidence>
<feature type="transmembrane region" description="Helical" evidence="10">
    <location>
        <begin position="173"/>
        <end position="191"/>
    </location>
</feature>
<feature type="transmembrane region" description="Helical" evidence="10">
    <location>
        <begin position="71"/>
        <end position="93"/>
    </location>
</feature>
<keyword evidence="2" id="KW-0444">Lipid biosynthesis</keyword>
<dbReference type="GO" id="GO:0005886">
    <property type="term" value="C:plasma membrane"/>
    <property type="evidence" value="ECO:0007669"/>
    <property type="project" value="InterPro"/>
</dbReference>
<reference evidence="11" key="1">
    <citation type="submission" date="2018-05" db="EMBL/GenBank/DDBJ databases">
        <authorList>
            <person name="Lanie J.A."/>
            <person name="Ng W.-L."/>
            <person name="Kazmierczak K.M."/>
            <person name="Andrzejewski T.M."/>
            <person name="Davidsen T.M."/>
            <person name="Wayne K.J."/>
            <person name="Tettelin H."/>
            <person name="Glass J.I."/>
            <person name="Rusch D."/>
            <person name="Podicherti R."/>
            <person name="Tsui H.-C.T."/>
            <person name="Winkler M.E."/>
        </authorList>
    </citation>
    <scope>NUCLEOTIDE SEQUENCE</scope>
</reference>
<keyword evidence="8" id="KW-0594">Phospholipid biosynthesis</keyword>
<evidence type="ECO:0000256" key="2">
    <source>
        <dbReference type="ARBA" id="ARBA00022516"/>
    </source>
</evidence>
<evidence type="ECO:0000256" key="3">
    <source>
        <dbReference type="ARBA" id="ARBA00022679"/>
    </source>
</evidence>
<evidence type="ECO:0000256" key="5">
    <source>
        <dbReference type="ARBA" id="ARBA00022989"/>
    </source>
</evidence>
<feature type="transmembrane region" description="Helical" evidence="10">
    <location>
        <begin position="6"/>
        <end position="26"/>
    </location>
</feature>
<keyword evidence="7 10" id="KW-0472">Membrane</keyword>
<keyword evidence="6" id="KW-0443">Lipid metabolism</keyword>
<keyword evidence="9" id="KW-1208">Phospholipid metabolism</keyword>
<dbReference type="SMART" id="SM01207">
    <property type="entry name" value="G3P_acyltransf"/>
    <property type="match status" value="1"/>
</dbReference>
<gene>
    <name evidence="11" type="ORF">METZ01_LOCUS99054</name>
</gene>
<keyword evidence="3" id="KW-0808">Transferase</keyword>
<evidence type="ECO:0000256" key="1">
    <source>
        <dbReference type="ARBA" id="ARBA00022475"/>
    </source>
</evidence>
<feature type="transmembrane region" description="Helical" evidence="10">
    <location>
        <begin position="149"/>
        <end position="167"/>
    </location>
</feature>
<dbReference type="GO" id="GO:0008654">
    <property type="term" value="P:phospholipid biosynthetic process"/>
    <property type="evidence" value="ECO:0007669"/>
    <property type="project" value="UniProtKB-KW"/>
</dbReference>
<proteinExistence type="inferred from homology"/>
<dbReference type="GO" id="GO:0043772">
    <property type="term" value="F:acyl-phosphate glycerol-3-phosphate acyltransferase activity"/>
    <property type="evidence" value="ECO:0007669"/>
    <property type="project" value="InterPro"/>
</dbReference>
<evidence type="ECO:0000256" key="9">
    <source>
        <dbReference type="ARBA" id="ARBA00023264"/>
    </source>
</evidence>
<keyword evidence="5 10" id="KW-1133">Transmembrane helix</keyword>
<keyword evidence="1" id="KW-1003">Cell membrane</keyword>
<dbReference type="Pfam" id="PF02660">
    <property type="entry name" value="G3P_acyltransf"/>
    <property type="match status" value="1"/>
</dbReference>
<evidence type="ECO:0000256" key="7">
    <source>
        <dbReference type="ARBA" id="ARBA00023136"/>
    </source>
</evidence>
<sequence length="211" mass="22318">MIDVSYYLTLAVACLVSYIFGALPFAHRLSRRKGIDIFKTGTGLAGASNVLKTVGKGSAVLVLIFDLSKGALSVIVSGMMGIEGTVILIPASFAVLGHWNSVFTRFKGGDGMAIGGGVAIALFGYFAILALVVTALVSIFAQRLPFSSLTGIVFGYIFLALSTSILAKNELGTLAISFGVVIGLIFIHALLGHSKRNRKDEHFEESETSRI</sequence>
<organism evidence="11">
    <name type="scientific">marine metagenome</name>
    <dbReference type="NCBI Taxonomy" id="408172"/>
    <lineage>
        <taxon>unclassified sequences</taxon>
        <taxon>metagenomes</taxon>
        <taxon>ecological metagenomes</taxon>
    </lineage>
</organism>
<evidence type="ECO:0000256" key="10">
    <source>
        <dbReference type="SAM" id="Phobius"/>
    </source>
</evidence>
<dbReference type="AlphaFoldDB" id="A0A381W103"/>